<organism evidence="1 2">
    <name type="scientific">Thermobacillus xylanilyticus</name>
    <dbReference type="NCBI Taxonomy" id="76633"/>
    <lineage>
        <taxon>Bacteria</taxon>
        <taxon>Bacillati</taxon>
        <taxon>Bacillota</taxon>
        <taxon>Bacilli</taxon>
        <taxon>Bacillales</taxon>
        <taxon>Paenibacillaceae</taxon>
        <taxon>Thermobacillus</taxon>
    </lineage>
</organism>
<protein>
    <submittedName>
        <fullName evidence="1">Uncharacterized protein</fullName>
    </submittedName>
</protein>
<evidence type="ECO:0000313" key="1">
    <source>
        <dbReference type="EMBL" id="CAG5091893.1"/>
    </source>
</evidence>
<dbReference type="EMBL" id="CAJRAY010000085">
    <property type="protein sequence ID" value="CAG5091893.1"/>
    <property type="molecule type" value="Genomic_DNA"/>
</dbReference>
<dbReference type="RefSeq" id="WP_213486047.1">
    <property type="nucleotide sequence ID" value="NZ_CAJRAY010000085.1"/>
</dbReference>
<gene>
    <name evidence="1" type="primary">txxe 3393</name>
    <name evidence="1" type="ORF">TXXE_16930</name>
</gene>
<name>A0ABM8V880_THEXY</name>
<reference evidence="1 2" key="1">
    <citation type="submission" date="2021-04" db="EMBL/GenBank/DDBJ databases">
        <authorList>
            <person name="Rakotoarivonina H."/>
        </authorList>
    </citation>
    <scope>NUCLEOTIDE SEQUENCE [LARGE SCALE GENOMIC DNA]</scope>
    <source>
        <strain evidence="1 2">XE</strain>
    </source>
</reference>
<proteinExistence type="predicted"/>
<sequence length="119" mass="13415">MEIVCSEYFESDTGTDFIREIYDNGYIVEKPFPHREIKLSYNSDSGIITAKVYRRDLGNVQDEEYNNIVIFSCGNDTIEVKALSGIATIEFDAQVSGTYLIVTKNNARKFVNGSVIINV</sequence>
<accession>A0ABM8V880</accession>
<dbReference type="Proteomes" id="UP000681526">
    <property type="component" value="Unassembled WGS sequence"/>
</dbReference>
<keyword evidence="2" id="KW-1185">Reference proteome</keyword>
<comment type="caution">
    <text evidence="1">The sequence shown here is derived from an EMBL/GenBank/DDBJ whole genome shotgun (WGS) entry which is preliminary data.</text>
</comment>
<evidence type="ECO:0000313" key="2">
    <source>
        <dbReference type="Proteomes" id="UP000681526"/>
    </source>
</evidence>